<dbReference type="EMBL" id="JBHSMG010000001">
    <property type="protein sequence ID" value="MFC5501183.1"/>
    <property type="molecule type" value="Genomic_DNA"/>
</dbReference>
<proteinExistence type="predicted"/>
<accession>A0ABW0NMJ3</accession>
<dbReference type="Pfam" id="PF00702">
    <property type="entry name" value="Hydrolase"/>
    <property type="match status" value="1"/>
</dbReference>
<evidence type="ECO:0000313" key="1">
    <source>
        <dbReference type="EMBL" id="MFC5501183.1"/>
    </source>
</evidence>
<dbReference type="PANTHER" id="PTHR43611:SF3">
    <property type="entry name" value="FLAVIN MONONUCLEOTIDE HYDROLASE 1, CHLOROPLATIC"/>
    <property type="match status" value="1"/>
</dbReference>
<dbReference type="SUPFAM" id="SSF56784">
    <property type="entry name" value="HAD-like"/>
    <property type="match status" value="1"/>
</dbReference>
<protein>
    <submittedName>
        <fullName evidence="1">HAD family hydrolase</fullName>
    </submittedName>
</protein>
<dbReference type="SFLD" id="SFLDS00003">
    <property type="entry name" value="Haloacid_Dehalogenase"/>
    <property type="match status" value="1"/>
</dbReference>
<organism evidence="1 2">
    <name type="scientific">Lysinimonas soli</name>
    <dbReference type="NCBI Taxonomy" id="1074233"/>
    <lineage>
        <taxon>Bacteria</taxon>
        <taxon>Bacillati</taxon>
        <taxon>Actinomycetota</taxon>
        <taxon>Actinomycetes</taxon>
        <taxon>Micrococcales</taxon>
        <taxon>Microbacteriaceae</taxon>
        <taxon>Lysinimonas</taxon>
    </lineage>
</organism>
<dbReference type="InterPro" id="IPR036412">
    <property type="entry name" value="HAD-like_sf"/>
</dbReference>
<dbReference type="RefSeq" id="WP_386738784.1">
    <property type="nucleotide sequence ID" value="NZ_JBHSMG010000001.1"/>
</dbReference>
<sequence length="208" mass="22956">MTRTPLFVFDMDDVLFDYDWRVRMAGLSAMTGLEFAELRRRWWHDEGEWAAEAGRFADAEAYHAAFTRALGTDIPVEAWIANRRSAMTPWPDSLDAVRRAGELGAVALLTNNGPLVERNLTTLAPELVPLFGDELHTSSFFGARKPDPRVFSNLLAHYEVPAELVFFADDLEVNVEGARSVGIHAHRFVDAAALLAAIEAFAAVAAPA</sequence>
<gene>
    <name evidence="1" type="ORF">ACFPJ4_02900</name>
</gene>
<keyword evidence="1" id="KW-0378">Hydrolase</keyword>
<evidence type="ECO:0000313" key="2">
    <source>
        <dbReference type="Proteomes" id="UP001596039"/>
    </source>
</evidence>
<dbReference type="InterPro" id="IPR023198">
    <property type="entry name" value="PGP-like_dom2"/>
</dbReference>
<name>A0ABW0NMJ3_9MICO</name>
<dbReference type="Gene3D" id="3.40.50.1000">
    <property type="entry name" value="HAD superfamily/HAD-like"/>
    <property type="match status" value="1"/>
</dbReference>
<dbReference type="SFLD" id="SFLDG01129">
    <property type="entry name" value="C1.5:_HAD__Beta-PGM__Phosphata"/>
    <property type="match status" value="1"/>
</dbReference>
<dbReference type="PANTHER" id="PTHR43611">
    <property type="entry name" value="ALPHA-D-GLUCOSE 1-PHOSPHATE PHOSPHATASE"/>
    <property type="match status" value="1"/>
</dbReference>
<dbReference type="InterPro" id="IPR023214">
    <property type="entry name" value="HAD_sf"/>
</dbReference>
<reference evidence="2" key="1">
    <citation type="journal article" date="2019" name="Int. J. Syst. Evol. Microbiol.">
        <title>The Global Catalogue of Microorganisms (GCM) 10K type strain sequencing project: providing services to taxonomists for standard genome sequencing and annotation.</title>
        <authorList>
            <consortium name="The Broad Institute Genomics Platform"/>
            <consortium name="The Broad Institute Genome Sequencing Center for Infectious Disease"/>
            <person name="Wu L."/>
            <person name="Ma J."/>
        </authorList>
    </citation>
    <scope>NUCLEOTIDE SEQUENCE [LARGE SCALE GENOMIC DNA]</scope>
    <source>
        <strain evidence="2">CGMCC 4.6997</strain>
    </source>
</reference>
<comment type="caution">
    <text evidence="1">The sequence shown here is derived from an EMBL/GenBank/DDBJ whole genome shotgun (WGS) entry which is preliminary data.</text>
</comment>
<dbReference type="Proteomes" id="UP001596039">
    <property type="component" value="Unassembled WGS sequence"/>
</dbReference>
<keyword evidence="2" id="KW-1185">Reference proteome</keyword>
<dbReference type="GO" id="GO:0016787">
    <property type="term" value="F:hydrolase activity"/>
    <property type="evidence" value="ECO:0007669"/>
    <property type="project" value="UniProtKB-KW"/>
</dbReference>
<dbReference type="Gene3D" id="1.10.150.240">
    <property type="entry name" value="Putative phosphatase, domain 2"/>
    <property type="match status" value="1"/>
</dbReference>